<feature type="region of interest" description="Disordered" evidence="1">
    <location>
        <begin position="336"/>
        <end position="366"/>
    </location>
</feature>
<dbReference type="SMART" id="SM00382">
    <property type="entry name" value="AAA"/>
    <property type="match status" value="1"/>
</dbReference>
<dbReference type="InterPro" id="IPR052026">
    <property type="entry name" value="ExeA_AAA_ATPase_DNA-bind"/>
</dbReference>
<dbReference type="RefSeq" id="WP_047196516.1">
    <property type="nucleotide sequence ID" value="NZ_CP011371.1"/>
</dbReference>
<dbReference type="STRING" id="413882.AAW51_4667"/>
<dbReference type="SUPFAM" id="SSF52540">
    <property type="entry name" value="P-loop containing nucleoside triphosphate hydrolases"/>
    <property type="match status" value="1"/>
</dbReference>
<dbReference type="CDD" id="cd00009">
    <property type="entry name" value="AAA"/>
    <property type="match status" value="1"/>
</dbReference>
<dbReference type="Pfam" id="PF01471">
    <property type="entry name" value="PG_binding_1"/>
    <property type="match status" value="1"/>
</dbReference>
<dbReference type="InterPro" id="IPR036365">
    <property type="entry name" value="PGBD-like_sf"/>
</dbReference>
<keyword evidence="4" id="KW-1185">Reference proteome</keyword>
<sequence>MYAKFFGLRHEPFSIAPDPRYLFMSDRHREALAHLLYGLRSGGGFVLLTGEIGAGKTTVCRCFLKKIPRRCNVAYIFNPKLTVHELLKSVCDEFRICYEHQGPGPATVKDYLDPLNDFLLKAHAAGQDNVLIIDEAQNLSADVLEQLRLLTNLETSERKLLQIILIGQPELRGMLARPELEQLAQRVIARFHLEALSEAETAQYIRHRLAVAGISGPVPFDRKAMQAIHRLSRGVPRRINLLCDRALLGAYASGKAKVDARIVDKAAREVFNSKTERSAVPLRRRPRRMAAVGLSLAAGAAVVGVAALALEGRFDRHAVAAAPAAAASAALAASAPASSASPPKPSLVSVAAPGSGPATGSAAVPESDLSASSANLLRSEKDAWRELAQAWGVTLPEGDPCEQAAGRQLHCFRTGGGLALIRQLARPGILTLHDHNDKPAYALLTGLGDRSATLRVAGVTQKVSLTSLARMWRGDFSTFWRTPTGYQDSVGEGDAGPVVDHLVRSLASANGRPPPTGPHSFDAALKSEVYTFQLAQGLKPDGRAGPTTFMQLNRATGVAEPRLQTER</sequence>
<dbReference type="Pfam" id="PF13401">
    <property type="entry name" value="AAA_22"/>
    <property type="match status" value="1"/>
</dbReference>
<name>A0A0G3BTM4_9BURK</name>
<evidence type="ECO:0000313" key="4">
    <source>
        <dbReference type="Proteomes" id="UP000035352"/>
    </source>
</evidence>
<feature type="domain" description="AAA+ ATPase" evidence="2">
    <location>
        <begin position="42"/>
        <end position="190"/>
    </location>
</feature>
<dbReference type="SUPFAM" id="SSF47090">
    <property type="entry name" value="PGBD-like"/>
    <property type="match status" value="1"/>
</dbReference>
<accession>A0A0G3BTM4</accession>
<evidence type="ECO:0000256" key="1">
    <source>
        <dbReference type="SAM" id="MobiDB-lite"/>
    </source>
</evidence>
<dbReference type="Gene3D" id="3.90.70.10">
    <property type="entry name" value="Cysteine proteinases"/>
    <property type="match status" value="1"/>
</dbReference>
<evidence type="ECO:0000313" key="3">
    <source>
        <dbReference type="EMBL" id="AKJ31358.1"/>
    </source>
</evidence>
<reference evidence="3 4" key="1">
    <citation type="submission" date="2015-05" db="EMBL/GenBank/DDBJ databases">
        <authorList>
            <person name="Tang B."/>
            <person name="Yu Y."/>
        </authorList>
    </citation>
    <scope>NUCLEOTIDE SEQUENCE [LARGE SCALE GENOMIC DNA]</scope>
    <source>
        <strain evidence="3 4">DSM 7029</strain>
    </source>
</reference>
<dbReference type="InterPro" id="IPR027417">
    <property type="entry name" value="P-loop_NTPase"/>
</dbReference>
<dbReference type="Proteomes" id="UP000035352">
    <property type="component" value="Chromosome"/>
</dbReference>
<dbReference type="PATRIC" id="fig|413882.6.peg.4875"/>
<feature type="compositionally biased region" description="Low complexity" evidence="1">
    <location>
        <begin position="336"/>
        <end position="365"/>
    </location>
</feature>
<dbReference type="EMBL" id="CP011371">
    <property type="protein sequence ID" value="AKJ31358.1"/>
    <property type="molecule type" value="Genomic_DNA"/>
</dbReference>
<protein>
    <submittedName>
        <fullName evidence="3">Peptidoglycan-binding protein</fullName>
    </submittedName>
</protein>
<dbReference type="OrthoDB" id="9783370at2"/>
<dbReference type="KEGG" id="pbh:AAW51_4667"/>
<dbReference type="PANTHER" id="PTHR35894">
    <property type="entry name" value="GENERAL SECRETION PATHWAY PROTEIN A-RELATED"/>
    <property type="match status" value="1"/>
</dbReference>
<evidence type="ECO:0000259" key="2">
    <source>
        <dbReference type="SMART" id="SM00382"/>
    </source>
</evidence>
<dbReference type="InterPro" id="IPR036366">
    <property type="entry name" value="PGBDSf"/>
</dbReference>
<dbReference type="InterPro" id="IPR049945">
    <property type="entry name" value="AAA_22"/>
</dbReference>
<dbReference type="Gene3D" id="3.40.50.300">
    <property type="entry name" value="P-loop containing nucleotide triphosphate hydrolases"/>
    <property type="match status" value="1"/>
</dbReference>
<dbReference type="Gene3D" id="1.10.101.10">
    <property type="entry name" value="PGBD-like superfamily/PGBD"/>
    <property type="match status" value="1"/>
</dbReference>
<gene>
    <name evidence="3" type="primary">gspA</name>
    <name evidence="3" type="ORF">AAW51_4667</name>
</gene>
<dbReference type="PANTHER" id="PTHR35894:SF1">
    <property type="entry name" value="PHOSPHORIBULOKINASE _ URIDINE KINASE FAMILY"/>
    <property type="match status" value="1"/>
</dbReference>
<dbReference type="AlphaFoldDB" id="A0A0G3BTM4"/>
<organism evidence="3 4">
    <name type="scientific">Caldimonas brevitalea</name>
    <dbReference type="NCBI Taxonomy" id="413882"/>
    <lineage>
        <taxon>Bacteria</taxon>
        <taxon>Pseudomonadati</taxon>
        <taxon>Pseudomonadota</taxon>
        <taxon>Betaproteobacteria</taxon>
        <taxon>Burkholderiales</taxon>
        <taxon>Sphaerotilaceae</taxon>
        <taxon>Caldimonas</taxon>
    </lineage>
</organism>
<proteinExistence type="predicted"/>
<dbReference type="InterPro" id="IPR003593">
    <property type="entry name" value="AAA+_ATPase"/>
</dbReference>
<dbReference type="GO" id="GO:0016887">
    <property type="term" value="F:ATP hydrolysis activity"/>
    <property type="evidence" value="ECO:0007669"/>
    <property type="project" value="InterPro"/>
</dbReference>
<dbReference type="InterPro" id="IPR002477">
    <property type="entry name" value="Peptidoglycan-bd-like"/>
</dbReference>